<evidence type="ECO:0000256" key="2">
    <source>
        <dbReference type="ARBA" id="ARBA00022475"/>
    </source>
</evidence>
<feature type="domain" description="MacB-like periplasmic core" evidence="8">
    <location>
        <begin position="452"/>
        <end position="635"/>
    </location>
</feature>
<comment type="caution">
    <text evidence="9">The sequence shown here is derived from an EMBL/GenBank/DDBJ whole genome shotgun (WGS) entry which is preliminary data.</text>
</comment>
<reference evidence="9" key="1">
    <citation type="journal article" date="2014" name="Int. J. Syst. Evol. Microbiol.">
        <title>Complete genome sequence of Corynebacterium casei LMG S-19264T (=DSM 44701T), isolated from a smear-ripened cheese.</title>
        <authorList>
            <consortium name="US DOE Joint Genome Institute (JGI-PGF)"/>
            <person name="Walter F."/>
            <person name="Albersmeier A."/>
            <person name="Kalinowski J."/>
            <person name="Ruckert C."/>
        </authorList>
    </citation>
    <scope>NUCLEOTIDE SEQUENCE</scope>
    <source>
        <strain evidence="9">CGMCC 1.15966</strain>
    </source>
</reference>
<proteinExistence type="predicted"/>
<gene>
    <name evidence="9" type="ORF">GCM10011516_01150</name>
</gene>
<feature type="transmembrane region" description="Helical" evidence="6">
    <location>
        <begin position="301"/>
        <end position="323"/>
    </location>
</feature>
<dbReference type="PANTHER" id="PTHR30572">
    <property type="entry name" value="MEMBRANE COMPONENT OF TRANSPORTER-RELATED"/>
    <property type="match status" value="1"/>
</dbReference>
<evidence type="ECO:0000259" key="8">
    <source>
        <dbReference type="Pfam" id="PF12704"/>
    </source>
</evidence>
<evidence type="ECO:0000259" key="7">
    <source>
        <dbReference type="Pfam" id="PF02687"/>
    </source>
</evidence>
<evidence type="ECO:0000256" key="6">
    <source>
        <dbReference type="SAM" id="Phobius"/>
    </source>
</evidence>
<keyword evidence="3 6" id="KW-0812">Transmembrane</keyword>
<keyword evidence="2" id="KW-1003">Cell membrane</keyword>
<feature type="transmembrane region" description="Helical" evidence="6">
    <location>
        <begin position="784"/>
        <end position="806"/>
    </location>
</feature>
<dbReference type="Proteomes" id="UP000614460">
    <property type="component" value="Unassembled WGS sequence"/>
</dbReference>
<dbReference type="AlphaFoldDB" id="A0A8H9FXK5"/>
<dbReference type="Pfam" id="PF02687">
    <property type="entry name" value="FtsX"/>
    <property type="match status" value="2"/>
</dbReference>
<evidence type="ECO:0000256" key="1">
    <source>
        <dbReference type="ARBA" id="ARBA00004651"/>
    </source>
</evidence>
<feature type="domain" description="MacB-like periplasmic core" evidence="8">
    <location>
        <begin position="20"/>
        <end position="250"/>
    </location>
</feature>
<feature type="transmembrane region" description="Helical" evidence="6">
    <location>
        <begin position="700"/>
        <end position="722"/>
    </location>
</feature>
<dbReference type="PANTHER" id="PTHR30572:SF18">
    <property type="entry name" value="ABC-TYPE MACROLIDE FAMILY EXPORT SYSTEM PERMEASE COMPONENT 2"/>
    <property type="match status" value="1"/>
</dbReference>
<evidence type="ECO:0000313" key="9">
    <source>
        <dbReference type="EMBL" id="GGE07209.1"/>
    </source>
</evidence>
<dbReference type="EMBL" id="BMKM01000001">
    <property type="protein sequence ID" value="GGE07209.1"/>
    <property type="molecule type" value="Genomic_DNA"/>
</dbReference>
<evidence type="ECO:0000256" key="4">
    <source>
        <dbReference type="ARBA" id="ARBA00022989"/>
    </source>
</evidence>
<organism evidence="9 10">
    <name type="scientific">Sphingobacterium cellulitidis</name>
    <dbReference type="NCBI Taxonomy" id="1768011"/>
    <lineage>
        <taxon>Bacteria</taxon>
        <taxon>Pseudomonadati</taxon>
        <taxon>Bacteroidota</taxon>
        <taxon>Sphingobacteriia</taxon>
        <taxon>Sphingobacteriales</taxon>
        <taxon>Sphingobacteriaceae</taxon>
        <taxon>Sphingobacterium</taxon>
    </lineage>
</organism>
<dbReference type="InterPro" id="IPR050250">
    <property type="entry name" value="Macrolide_Exporter_MacB"/>
</dbReference>
<feature type="transmembrane region" description="Helical" evidence="6">
    <location>
        <begin position="393"/>
        <end position="413"/>
    </location>
</feature>
<dbReference type="PROSITE" id="PS51257">
    <property type="entry name" value="PROKAR_LIPOPROTEIN"/>
    <property type="match status" value="1"/>
</dbReference>
<reference evidence="9" key="2">
    <citation type="submission" date="2020-09" db="EMBL/GenBank/DDBJ databases">
        <authorList>
            <person name="Sun Q."/>
            <person name="Zhou Y."/>
        </authorList>
    </citation>
    <scope>NUCLEOTIDE SEQUENCE</scope>
    <source>
        <strain evidence="9">CGMCC 1.15966</strain>
    </source>
</reference>
<feature type="transmembrane region" description="Helical" evidence="6">
    <location>
        <begin position="752"/>
        <end position="772"/>
    </location>
</feature>
<sequence length="820" mass="92968">MFQLLFKNSIRHLKRNKLFTFLNILGLTIGISSCWVIFKYVSFELSYEKANPNHENIYRVISHFKFDDKEDAWNGGMSRPVFFALKEDVSSLERVVPYFQFYTESVIIPEGNGQPKRVEELDFESKVMETEESYFEMVPYTWLAGNKVGALSNPNQVVLTEERAKLYFPNLKSSEIIGKTLIYSDTLQKTVSGIVANLDYPSEFSGKEFFQLQKTENDNQLGSWTNTNGSDRIYIQAESQGKLKSALTQIINITNRKYDEFKKERNPQFSYNRIIDFLPLRDSHFSTFMKEYGMDKTSKSVIYGIIGVSIFLLLLACINYINLTTAQIPQRSKEIGIRKTLGSSQKSLVAQMMIETLIIISASIFVSYFVSKLGYFLIGDLISQNAIAYNNPIVFGSFIFVVLLFTVFIAGLYPSWLITKVNAIDIFRSKGNVGTSNGNFNLRKALIVFQFIIAQVFIVAAIIIGQQLQFTVKKDLGFKKDAVLLADIPYKYFDSENFASKKKTLAVELEKLKGVEEVSIGNRPLADGYSSSPFRYISNEADEPISQILFKKEVDSKYLNFYGIKLLAGQNLSNSDTTNGYIINESALQGFGFKTPQEAVGKLIEQNNSKFPIVGVVQDFHTRDFYNVMEPLAMMTGPYSGTFNIRLNEANYKEWPSIIANLKVKWLEFFPADNIEFKFYDESILALYKKEEQLQKITNISTGIAILLSCLGLFGLATITAFQRTKEIGIRKVLGASITGIVGLLSKDFVKMVLIAILIASPIVWWACNKWLEDFIYRIEISWFPFVFGGLIAIVAAMLTVSYQAIKAAKVNPVESLRDE</sequence>
<evidence type="ECO:0000313" key="10">
    <source>
        <dbReference type="Proteomes" id="UP000614460"/>
    </source>
</evidence>
<keyword evidence="4 6" id="KW-1133">Transmembrane helix</keyword>
<evidence type="ECO:0000256" key="3">
    <source>
        <dbReference type="ARBA" id="ARBA00022692"/>
    </source>
</evidence>
<feature type="transmembrane region" description="Helical" evidence="6">
    <location>
        <begin position="348"/>
        <end position="370"/>
    </location>
</feature>
<feature type="domain" description="ABC3 transporter permease C-terminal" evidence="7">
    <location>
        <begin position="308"/>
        <end position="422"/>
    </location>
</feature>
<dbReference type="GO" id="GO:0022857">
    <property type="term" value="F:transmembrane transporter activity"/>
    <property type="evidence" value="ECO:0007669"/>
    <property type="project" value="TreeGrafter"/>
</dbReference>
<evidence type="ECO:0000256" key="5">
    <source>
        <dbReference type="ARBA" id="ARBA00023136"/>
    </source>
</evidence>
<feature type="transmembrane region" description="Helical" evidence="6">
    <location>
        <begin position="445"/>
        <end position="464"/>
    </location>
</feature>
<feature type="domain" description="ABC3 transporter permease C-terminal" evidence="7">
    <location>
        <begin position="701"/>
        <end position="813"/>
    </location>
</feature>
<accession>A0A8H9FXK5</accession>
<name>A0A8H9FXK5_9SPHI</name>
<dbReference type="GO" id="GO:0005886">
    <property type="term" value="C:plasma membrane"/>
    <property type="evidence" value="ECO:0007669"/>
    <property type="project" value="UniProtKB-SubCell"/>
</dbReference>
<dbReference type="RefSeq" id="WP_182498084.1">
    <property type="nucleotide sequence ID" value="NZ_BMKM01000001.1"/>
</dbReference>
<keyword evidence="10" id="KW-1185">Reference proteome</keyword>
<comment type="subcellular location">
    <subcellularLocation>
        <location evidence="1">Cell membrane</location>
        <topology evidence="1">Multi-pass membrane protein</topology>
    </subcellularLocation>
</comment>
<dbReference type="InterPro" id="IPR003838">
    <property type="entry name" value="ABC3_permease_C"/>
</dbReference>
<feature type="transmembrane region" description="Helical" evidence="6">
    <location>
        <begin position="21"/>
        <end position="41"/>
    </location>
</feature>
<dbReference type="InterPro" id="IPR025857">
    <property type="entry name" value="MacB_PCD"/>
</dbReference>
<keyword evidence="5 6" id="KW-0472">Membrane</keyword>
<protein>
    <submittedName>
        <fullName evidence="9">ABC transporter permease</fullName>
    </submittedName>
</protein>
<dbReference type="Pfam" id="PF12704">
    <property type="entry name" value="MacB_PCD"/>
    <property type="match status" value="2"/>
</dbReference>